<evidence type="ECO:0000256" key="3">
    <source>
        <dbReference type="ARBA" id="ARBA00022833"/>
    </source>
</evidence>
<keyword evidence="3" id="KW-0862">Zinc</keyword>
<keyword evidence="1" id="KW-0479">Metal-binding</keyword>
<dbReference type="EMBL" id="CABFNQ020000726">
    <property type="protein sequence ID" value="CAH0027157.1"/>
    <property type="molecule type" value="Genomic_DNA"/>
</dbReference>
<keyword evidence="6" id="KW-1185">Reference proteome</keyword>
<accession>A0A9N9VPF5</accession>
<evidence type="ECO:0000256" key="1">
    <source>
        <dbReference type="ARBA" id="ARBA00022723"/>
    </source>
</evidence>
<evidence type="ECO:0000313" key="6">
    <source>
        <dbReference type="Proteomes" id="UP000696573"/>
    </source>
</evidence>
<dbReference type="OrthoDB" id="5952526at2759"/>
<dbReference type="AlphaFoldDB" id="A0A9N9VPF5"/>
<evidence type="ECO:0000313" key="5">
    <source>
        <dbReference type="EMBL" id="CAH0027157.1"/>
    </source>
</evidence>
<dbReference type="Gene3D" id="6.10.140.2220">
    <property type="match status" value="1"/>
</dbReference>
<dbReference type="InterPro" id="IPR002893">
    <property type="entry name" value="Znf_MYND"/>
</dbReference>
<proteinExistence type="predicted"/>
<organism evidence="5 6">
    <name type="scientific">Clonostachys rhizophaga</name>
    <dbReference type="NCBI Taxonomy" id="160324"/>
    <lineage>
        <taxon>Eukaryota</taxon>
        <taxon>Fungi</taxon>
        <taxon>Dikarya</taxon>
        <taxon>Ascomycota</taxon>
        <taxon>Pezizomycotina</taxon>
        <taxon>Sordariomycetes</taxon>
        <taxon>Hypocreomycetidae</taxon>
        <taxon>Hypocreales</taxon>
        <taxon>Bionectriaceae</taxon>
        <taxon>Clonostachys</taxon>
    </lineage>
</organism>
<evidence type="ECO:0000259" key="4">
    <source>
        <dbReference type="Pfam" id="PF01753"/>
    </source>
</evidence>
<comment type="caution">
    <text evidence="5">The sequence shown here is derived from an EMBL/GenBank/DDBJ whole genome shotgun (WGS) entry which is preliminary data.</text>
</comment>
<name>A0A9N9VPF5_9HYPO</name>
<protein>
    <recommendedName>
        <fullName evidence="4">MYND-type domain-containing protein</fullName>
    </recommendedName>
</protein>
<keyword evidence="2" id="KW-0863">Zinc-finger</keyword>
<feature type="domain" description="MYND-type" evidence="4">
    <location>
        <begin position="14"/>
        <end position="54"/>
    </location>
</feature>
<sequence>MCDTAPVGPLVHRCQKCNAVGAGKKLLRCRGCLAVRYCDIEHLKADLPSHKSTCNRLRKARVKLGKEAALVRNLPADGDMLENIFENDEGDFWRLPGTKKYMKARYNFAVKHLYMLGTLDSTRVALRHMQDMLRLDRYDENRVSWIVPNTMMCLDLDQESCDFIKGCLVDPREIFEGTDIFGSAESILGKIPSFEHTVASLLLRLKLLVDVINVIKARKVLSRTPLPVELQNVIEQNVVRSPLSAHLYKESTQTLLKTQQKRIHAVRDFGPLLFGGSEYFLSELFAVEQPLNIEPEWIDDSYTARNLARQSYPAWRGTEGVLQLLSDARACAVKALEIGLEDFKHPQSMYISFSDKAWRLTWKYLQWAVEDATYLGPPAERPSERYVKHHQEFKSDIHDRYFSSELLDGLRRMLVKTLYGAS</sequence>
<reference evidence="5" key="1">
    <citation type="submission" date="2021-10" db="EMBL/GenBank/DDBJ databases">
        <authorList>
            <person name="Piombo E."/>
        </authorList>
    </citation>
    <scope>NUCLEOTIDE SEQUENCE</scope>
</reference>
<gene>
    <name evidence="5" type="ORF">CRHIZ90672A_00003685</name>
</gene>
<dbReference type="GO" id="GO:0008270">
    <property type="term" value="F:zinc ion binding"/>
    <property type="evidence" value="ECO:0007669"/>
    <property type="project" value="UniProtKB-KW"/>
</dbReference>
<dbReference type="Proteomes" id="UP000696573">
    <property type="component" value="Unassembled WGS sequence"/>
</dbReference>
<dbReference type="Pfam" id="PF01753">
    <property type="entry name" value="zf-MYND"/>
    <property type="match status" value="1"/>
</dbReference>
<evidence type="ECO:0000256" key="2">
    <source>
        <dbReference type="ARBA" id="ARBA00022771"/>
    </source>
</evidence>
<dbReference type="SUPFAM" id="SSF144232">
    <property type="entry name" value="HIT/MYND zinc finger-like"/>
    <property type="match status" value="1"/>
</dbReference>